<proteinExistence type="predicted"/>
<evidence type="ECO:0000313" key="2">
    <source>
        <dbReference type="Proteomes" id="UP000223366"/>
    </source>
</evidence>
<organism evidence="1 2">
    <name type="scientific">Bacillus thuringiensis</name>
    <dbReference type="NCBI Taxonomy" id="1428"/>
    <lineage>
        <taxon>Bacteria</taxon>
        <taxon>Bacillati</taxon>
        <taxon>Bacillota</taxon>
        <taxon>Bacilli</taxon>
        <taxon>Bacillales</taxon>
        <taxon>Bacillaceae</taxon>
        <taxon>Bacillus</taxon>
        <taxon>Bacillus cereus group</taxon>
    </lineage>
</organism>
<gene>
    <name evidence="1" type="ORF">COK99_01550</name>
</gene>
<dbReference type="Proteomes" id="UP000223366">
    <property type="component" value="Unassembled WGS sequence"/>
</dbReference>
<name>A0A9X7GG51_BACTU</name>
<reference evidence="1 2" key="1">
    <citation type="submission" date="2017-09" db="EMBL/GenBank/DDBJ databases">
        <title>Large-scale bioinformatics analysis of Bacillus genomes uncovers conserved roles of natural products in bacterial physiology.</title>
        <authorList>
            <consortium name="Agbiome Team Llc"/>
            <person name="Bleich R.M."/>
            <person name="Grubbs K.J."/>
            <person name="Santa Maria K.C."/>
            <person name="Allen S.E."/>
            <person name="Farag S."/>
            <person name="Shank E.A."/>
            <person name="Bowers A."/>
        </authorList>
    </citation>
    <scope>NUCLEOTIDE SEQUENCE [LARGE SCALE GENOMIC DNA]</scope>
    <source>
        <strain evidence="1 2">AFS060060</strain>
    </source>
</reference>
<evidence type="ECO:0000313" key="1">
    <source>
        <dbReference type="EMBL" id="PFV35733.1"/>
    </source>
</evidence>
<protein>
    <submittedName>
        <fullName evidence="1">Uncharacterized protein</fullName>
    </submittedName>
</protein>
<sequence>MGLFKRKKLIETPSSERICECGYPIAMPPRTMYEGFGYKRIIREHTDTCVKCGKINKING</sequence>
<dbReference type="AlphaFoldDB" id="A0A9X7GG51"/>
<accession>A0A9X7GG51</accession>
<comment type="caution">
    <text evidence="1">The sequence shown here is derived from an EMBL/GenBank/DDBJ whole genome shotgun (WGS) entry which is preliminary data.</text>
</comment>
<dbReference type="EMBL" id="NVDU01000003">
    <property type="protein sequence ID" value="PFV35733.1"/>
    <property type="molecule type" value="Genomic_DNA"/>
</dbReference>